<reference evidence="3 4" key="1">
    <citation type="submission" date="2019-03" db="EMBL/GenBank/DDBJ databases">
        <title>Genomic Encyclopedia of Type Strains, Phase IV (KMG-IV): sequencing the most valuable type-strain genomes for metagenomic binning, comparative biology and taxonomic classification.</title>
        <authorList>
            <person name="Goeker M."/>
        </authorList>
    </citation>
    <scope>NUCLEOTIDE SEQUENCE [LARGE SCALE GENOMIC DNA]</scope>
    <source>
        <strain evidence="3 4">DSM 15969</strain>
    </source>
</reference>
<comment type="caution">
    <text evidence="3">The sequence shown here is derived from an EMBL/GenBank/DDBJ whole genome shotgun (WGS) entry which is preliminary data.</text>
</comment>
<proteinExistence type="predicted"/>
<dbReference type="PRINTS" id="PR01002">
    <property type="entry name" value="FLGFLGJ"/>
</dbReference>
<dbReference type="OrthoDB" id="37530at2"/>
<dbReference type="InterPro" id="IPR002901">
    <property type="entry name" value="MGlyc_endo_b_GlcNAc-like_dom"/>
</dbReference>
<keyword evidence="4" id="KW-1185">Reference proteome</keyword>
<evidence type="ECO:0000259" key="2">
    <source>
        <dbReference type="SMART" id="SM00047"/>
    </source>
</evidence>
<organism evidence="3 4">
    <name type="scientific">Anaerospora hongkongensis</name>
    <dbReference type="NCBI Taxonomy" id="244830"/>
    <lineage>
        <taxon>Bacteria</taxon>
        <taxon>Bacillati</taxon>
        <taxon>Bacillota</taxon>
        <taxon>Negativicutes</taxon>
        <taxon>Selenomonadales</taxon>
        <taxon>Sporomusaceae</taxon>
        <taxon>Anaerospora</taxon>
    </lineage>
</organism>
<sequence length="147" mass="16505">MTPDEFIEWLAPAAQAQTRCYNLPASVLIAQGAIESGWGRSVIGQYNLFGRKWNGTGPYIELPTQEYEGGRYVTIRAKFQDYPSLLHACDDWCILMTQEPCYFPAVAALPDITQFVRLMGAKYATDPNYANKVLATIRANNLTRFDA</sequence>
<dbReference type="PANTHER" id="PTHR33308:SF9">
    <property type="entry name" value="PEPTIDOGLYCAN HYDROLASE FLGJ"/>
    <property type="match status" value="1"/>
</dbReference>
<evidence type="ECO:0000313" key="4">
    <source>
        <dbReference type="Proteomes" id="UP000295063"/>
    </source>
</evidence>
<dbReference type="Gene3D" id="1.10.530.10">
    <property type="match status" value="1"/>
</dbReference>
<dbReference type="GO" id="GO:0004040">
    <property type="term" value="F:amidase activity"/>
    <property type="evidence" value="ECO:0007669"/>
    <property type="project" value="InterPro"/>
</dbReference>
<dbReference type="Pfam" id="PF01832">
    <property type="entry name" value="Glucosaminidase"/>
    <property type="match status" value="1"/>
</dbReference>
<dbReference type="Proteomes" id="UP000295063">
    <property type="component" value="Unassembled WGS sequence"/>
</dbReference>
<dbReference type="InterPro" id="IPR051056">
    <property type="entry name" value="Glycosyl_Hydrolase_73"/>
</dbReference>
<dbReference type="EMBL" id="SLUI01000006">
    <property type="protein sequence ID" value="TCL37268.1"/>
    <property type="molecule type" value="Genomic_DNA"/>
</dbReference>
<protein>
    <submittedName>
        <fullName evidence="3">Flagellum-specific peptidoglycan hydrolase FlgJ</fullName>
    </submittedName>
</protein>
<dbReference type="Gene3D" id="4.10.80.30">
    <property type="entry name" value="DNA polymerase, domain 6"/>
    <property type="match status" value="1"/>
</dbReference>
<dbReference type="SMART" id="SM00047">
    <property type="entry name" value="LYZ2"/>
    <property type="match status" value="1"/>
</dbReference>
<name>A0A4R1PXB7_9FIRM</name>
<evidence type="ECO:0000313" key="3">
    <source>
        <dbReference type="EMBL" id="TCL37268.1"/>
    </source>
</evidence>
<gene>
    <name evidence="3" type="ORF">EV210_106137</name>
</gene>
<feature type="domain" description="Mannosyl-glycoprotein endo-beta-N-acetylglucosamidase-like" evidence="2">
    <location>
        <begin position="3"/>
        <end position="146"/>
    </location>
</feature>
<keyword evidence="1 3" id="KW-0378">Hydrolase</keyword>
<evidence type="ECO:0000256" key="1">
    <source>
        <dbReference type="ARBA" id="ARBA00022801"/>
    </source>
</evidence>
<dbReference type="RefSeq" id="WP_132079558.1">
    <property type="nucleotide sequence ID" value="NZ_DAIMLW010000085.1"/>
</dbReference>
<accession>A0A4R1PXB7</accession>
<dbReference type="PANTHER" id="PTHR33308">
    <property type="entry name" value="PEPTIDOGLYCAN HYDROLASE FLGJ"/>
    <property type="match status" value="1"/>
</dbReference>
<dbReference type="AlphaFoldDB" id="A0A4R1PXB7"/>